<name>V4RAK8_9HYPH</name>
<keyword evidence="2" id="KW-1185">Reference proteome</keyword>
<sequence>MIVCHCNVITRKEIEEVVDRLLAADPYCVVTPGRIYHRLGKRGRCCNCFPLVVQILVERVERTHREEGLPACDGPAPGLSKVA</sequence>
<dbReference type="EMBL" id="AWXZ01000044">
    <property type="protein sequence ID" value="ESR22409.1"/>
    <property type="molecule type" value="Genomic_DNA"/>
</dbReference>
<protein>
    <submittedName>
        <fullName evidence="1">Uncharacterized protein</fullName>
    </submittedName>
</protein>
<proteinExistence type="predicted"/>
<evidence type="ECO:0000313" key="2">
    <source>
        <dbReference type="Proteomes" id="UP000017819"/>
    </source>
</evidence>
<dbReference type="AlphaFoldDB" id="V4RAK8"/>
<gene>
    <name evidence="1" type="ORF">N177_4139</name>
</gene>
<organism evidence="1 2">
    <name type="scientific">Lutibaculum baratangense AMV1</name>
    <dbReference type="NCBI Taxonomy" id="631454"/>
    <lineage>
        <taxon>Bacteria</taxon>
        <taxon>Pseudomonadati</taxon>
        <taxon>Pseudomonadota</taxon>
        <taxon>Alphaproteobacteria</taxon>
        <taxon>Hyphomicrobiales</taxon>
        <taxon>Tepidamorphaceae</taxon>
        <taxon>Lutibaculum</taxon>
    </lineage>
</organism>
<dbReference type="eggNOG" id="COG2906">
    <property type="taxonomic scope" value="Bacteria"/>
</dbReference>
<dbReference type="InterPro" id="IPR041854">
    <property type="entry name" value="BFD-like_2Fe2S-bd_dom_sf"/>
</dbReference>
<accession>V4RAK8</accession>
<dbReference type="Gene3D" id="1.10.10.1100">
    <property type="entry name" value="BFD-like [2Fe-2S]-binding domain"/>
    <property type="match status" value="1"/>
</dbReference>
<dbReference type="OrthoDB" id="7428628at2"/>
<comment type="caution">
    <text evidence="1">The sequence shown here is derived from an EMBL/GenBank/DDBJ whole genome shotgun (WGS) entry which is preliminary data.</text>
</comment>
<dbReference type="RefSeq" id="WP_023434241.1">
    <property type="nucleotide sequence ID" value="NZ_AWXZ01000044.1"/>
</dbReference>
<dbReference type="Proteomes" id="UP000017819">
    <property type="component" value="Unassembled WGS sequence"/>
</dbReference>
<dbReference type="STRING" id="631454.N177_4139"/>
<evidence type="ECO:0000313" key="1">
    <source>
        <dbReference type="EMBL" id="ESR22409.1"/>
    </source>
</evidence>
<reference evidence="1 2" key="1">
    <citation type="journal article" date="2014" name="Genome Announc.">
        <title>Draft Genome Sequence of Lutibaculum baratangense Strain AMV1T, Isolated from a Mud Volcano in Andamans, India.</title>
        <authorList>
            <person name="Singh A."/>
            <person name="Sreenivas A."/>
            <person name="Sathyanarayana Reddy G."/>
            <person name="Pinnaka A.K."/>
            <person name="Shivaji S."/>
        </authorList>
    </citation>
    <scope>NUCLEOTIDE SEQUENCE [LARGE SCALE GENOMIC DNA]</scope>
    <source>
        <strain evidence="1 2">AMV1</strain>
    </source>
</reference>